<name>A0A401SMI9_CHIPU</name>
<sequence length="82" mass="8692">MHVLALRNRARAPAKGTGERELVSPGIPGKTTASVCRGKCLTLRKWFLAALLLLQLVAVAAAVVVVVGEGTLFLQGKGDHWC</sequence>
<accession>A0A401SMI9</accession>
<evidence type="ECO:0000313" key="3">
    <source>
        <dbReference type="EMBL" id="GCC31600.1"/>
    </source>
</evidence>
<reference evidence="3 4" key="1">
    <citation type="journal article" date="2018" name="Nat. Ecol. Evol.">
        <title>Shark genomes provide insights into elasmobranch evolution and the origin of vertebrates.</title>
        <authorList>
            <person name="Hara Y"/>
            <person name="Yamaguchi K"/>
            <person name="Onimaru K"/>
            <person name="Kadota M"/>
            <person name="Koyanagi M"/>
            <person name="Keeley SD"/>
            <person name="Tatsumi K"/>
            <person name="Tanaka K"/>
            <person name="Motone F"/>
            <person name="Kageyama Y"/>
            <person name="Nozu R"/>
            <person name="Adachi N"/>
            <person name="Nishimura O"/>
            <person name="Nakagawa R"/>
            <person name="Tanegashima C"/>
            <person name="Kiyatake I"/>
            <person name="Matsumoto R"/>
            <person name="Murakumo K"/>
            <person name="Nishida K"/>
            <person name="Terakita A"/>
            <person name="Kuratani S"/>
            <person name="Sato K"/>
            <person name="Hyodo S Kuraku.S."/>
        </authorList>
    </citation>
    <scope>NUCLEOTIDE SEQUENCE [LARGE SCALE GENOMIC DNA]</scope>
</reference>
<protein>
    <submittedName>
        <fullName evidence="3">Uncharacterized protein</fullName>
    </submittedName>
</protein>
<feature type="transmembrane region" description="Helical" evidence="2">
    <location>
        <begin position="46"/>
        <end position="67"/>
    </location>
</feature>
<dbReference type="EMBL" id="BEZZ01000376">
    <property type="protein sequence ID" value="GCC31600.1"/>
    <property type="molecule type" value="Genomic_DNA"/>
</dbReference>
<dbReference type="AlphaFoldDB" id="A0A401SMI9"/>
<comment type="caution">
    <text evidence="3">The sequence shown here is derived from an EMBL/GenBank/DDBJ whole genome shotgun (WGS) entry which is preliminary data.</text>
</comment>
<dbReference type="Proteomes" id="UP000287033">
    <property type="component" value="Unassembled WGS sequence"/>
</dbReference>
<proteinExistence type="predicted"/>
<keyword evidence="2" id="KW-0812">Transmembrane</keyword>
<evidence type="ECO:0000313" key="4">
    <source>
        <dbReference type="Proteomes" id="UP000287033"/>
    </source>
</evidence>
<evidence type="ECO:0000256" key="1">
    <source>
        <dbReference type="SAM" id="MobiDB-lite"/>
    </source>
</evidence>
<gene>
    <name evidence="3" type="ORF">chiPu_0010060</name>
</gene>
<keyword evidence="2" id="KW-1133">Transmembrane helix</keyword>
<keyword evidence="2" id="KW-0472">Membrane</keyword>
<evidence type="ECO:0000256" key="2">
    <source>
        <dbReference type="SAM" id="Phobius"/>
    </source>
</evidence>
<keyword evidence="4" id="KW-1185">Reference proteome</keyword>
<organism evidence="3 4">
    <name type="scientific">Chiloscyllium punctatum</name>
    <name type="common">Brownbanded bambooshark</name>
    <name type="synonym">Hemiscyllium punctatum</name>
    <dbReference type="NCBI Taxonomy" id="137246"/>
    <lineage>
        <taxon>Eukaryota</taxon>
        <taxon>Metazoa</taxon>
        <taxon>Chordata</taxon>
        <taxon>Craniata</taxon>
        <taxon>Vertebrata</taxon>
        <taxon>Chondrichthyes</taxon>
        <taxon>Elasmobranchii</taxon>
        <taxon>Galeomorphii</taxon>
        <taxon>Galeoidea</taxon>
        <taxon>Orectolobiformes</taxon>
        <taxon>Hemiscylliidae</taxon>
        <taxon>Chiloscyllium</taxon>
    </lineage>
</organism>
<feature type="region of interest" description="Disordered" evidence="1">
    <location>
        <begin position="1"/>
        <end position="28"/>
    </location>
</feature>